<evidence type="ECO:0000256" key="7">
    <source>
        <dbReference type="SAM" id="SignalP"/>
    </source>
</evidence>
<dbReference type="OrthoDB" id="5426678at2759"/>
<accession>A0A0L1IVM9</accession>
<keyword evidence="2 6" id="KW-0812">Transmembrane</keyword>
<evidence type="ECO:0000256" key="2">
    <source>
        <dbReference type="ARBA" id="ARBA00022692"/>
    </source>
</evidence>
<keyword evidence="4 6" id="KW-0472">Membrane</keyword>
<feature type="chain" id="PRO_5005553089" description="Transmembrane protein" evidence="7">
    <location>
        <begin position="25"/>
        <end position="331"/>
    </location>
</feature>
<name>A0A0L1IVM9_ASPN3</name>
<dbReference type="RefSeq" id="XP_015404363.1">
    <property type="nucleotide sequence ID" value="XM_015553292.1"/>
</dbReference>
<dbReference type="GO" id="GO:0016020">
    <property type="term" value="C:membrane"/>
    <property type="evidence" value="ECO:0007669"/>
    <property type="project" value="UniProtKB-SubCell"/>
</dbReference>
<evidence type="ECO:0000256" key="1">
    <source>
        <dbReference type="ARBA" id="ARBA00004167"/>
    </source>
</evidence>
<dbReference type="PANTHER" id="PTHR15549">
    <property type="entry name" value="PAIRED IMMUNOGLOBULIN-LIKE TYPE 2 RECEPTOR"/>
    <property type="match status" value="1"/>
</dbReference>
<keyword evidence="9" id="KW-1185">Reference proteome</keyword>
<organism evidence="8 9">
    <name type="scientific">Aspergillus nomiae NRRL (strain ATCC 15546 / NRRL 13137 / CBS 260.88 / M93)</name>
    <dbReference type="NCBI Taxonomy" id="1509407"/>
    <lineage>
        <taxon>Eukaryota</taxon>
        <taxon>Fungi</taxon>
        <taxon>Dikarya</taxon>
        <taxon>Ascomycota</taxon>
        <taxon>Pezizomycotina</taxon>
        <taxon>Eurotiomycetes</taxon>
        <taxon>Eurotiomycetidae</taxon>
        <taxon>Eurotiales</taxon>
        <taxon>Aspergillaceae</taxon>
        <taxon>Aspergillus</taxon>
        <taxon>Aspergillus subgen. Circumdati</taxon>
    </lineage>
</organism>
<dbReference type="PANTHER" id="PTHR15549:SF26">
    <property type="entry name" value="AXIAL BUDDING PATTERN PROTEIN 2-RELATED"/>
    <property type="match status" value="1"/>
</dbReference>
<dbReference type="EMBL" id="JNOM01000268">
    <property type="protein sequence ID" value="KNG83440.1"/>
    <property type="molecule type" value="Genomic_DNA"/>
</dbReference>
<sequence length="331" mass="34647">MAYLPLRTLVGLVAAISLCIPALSLEVLDSSKCRAVCGDRKNTLTGDLVCQDSLFNTSANGLTMKSCLLCESTGTTYVNNHSSDIWTFLFIQKYTLQTCLYDRTSETSISGCEDECLPLRSKFTDLWYKPNYTETLYEYCDDVFTQYASGCATCLRSKSGSVILGNFMDTMDSACELKPNASAGEIVTLRRPLFDMSTATSNTSATSSASASASATGSNGGNSDTSSSGLSTGAKAGIGVGAGVGGLMILGAAAWLLLARRRRDAQGGAHQYEPPLEQGPVSEVSYGAGTPVVEQVVKPPGELAAVEPAKAELDGGGNGGARRGDNAVELP</sequence>
<evidence type="ECO:0000313" key="8">
    <source>
        <dbReference type="EMBL" id="KNG83440.1"/>
    </source>
</evidence>
<dbReference type="GeneID" id="26809840"/>
<evidence type="ECO:0008006" key="10">
    <source>
        <dbReference type="Google" id="ProtNLM"/>
    </source>
</evidence>
<dbReference type="AlphaFoldDB" id="A0A0L1IVM9"/>
<feature type="compositionally biased region" description="Basic and acidic residues" evidence="5">
    <location>
        <begin position="322"/>
        <end position="331"/>
    </location>
</feature>
<keyword evidence="3 6" id="KW-1133">Transmembrane helix</keyword>
<proteinExistence type="predicted"/>
<evidence type="ECO:0000256" key="5">
    <source>
        <dbReference type="SAM" id="MobiDB-lite"/>
    </source>
</evidence>
<protein>
    <recommendedName>
        <fullName evidence="10">Transmembrane protein</fullName>
    </recommendedName>
</protein>
<evidence type="ECO:0000256" key="3">
    <source>
        <dbReference type="ARBA" id="ARBA00022989"/>
    </source>
</evidence>
<feature type="region of interest" description="Disordered" evidence="5">
    <location>
        <begin position="308"/>
        <end position="331"/>
    </location>
</feature>
<comment type="subcellular location">
    <subcellularLocation>
        <location evidence="1">Membrane</location>
        <topology evidence="1">Single-pass membrane protein</topology>
    </subcellularLocation>
</comment>
<gene>
    <name evidence="8" type="ORF">ANOM_008036</name>
</gene>
<evidence type="ECO:0000313" key="9">
    <source>
        <dbReference type="Proteomes" id="UP000037505"/>
    </source>
</evidence>
<dbReference type="Proteomes" id="UP000037505">
    <property type="component" value="Unassembled WGS sequence"/>
</dbReference>
<feature type="region of interest" description="Disordered" evidence="5">
    <location>
        <begin position="200"/>
        <end position="229"/>
    </location>
</feature>
<dbReference type="InterPro" id="IPR051694">
    <property type="entry name" value="Immunoregulatory_rcpt-like"/>
</dbReference>
<evidence type="ECO:0000256" key="6">
    <source>
        <dbReference type="SAM" id="Phobius"/>
    </source>
</evidence>
<evidence type="ECO:0000256" key="4">
    <source>
        <dbReference type="ARBA" id="ARBA00023136"/>
    </source>
</evidence>
<feature type="transmembrane region" description="Helical" evidence="6">
    <location>
        <begin position="236"/>
        <end position="258"/>
    </location>
</feature>
<dbReference type="GO" id="GO:0071944">
    <property type="term" value="C:cell periphery"/>
    <property type="evidence" value="ECO:0007669"/>
    <property type="project" value="UniProtKB-ARBA"/>
</dbReference>
<comment type="caution">
    <text evidence="8">The sequence shown here is derived from an EMBL/GenBank/DDBJ whole genome shotgun (WGS) entry which is preliminary data.</text>
</comment>
<reference evidence="8 9" key="1">
    <citation type="submission" date="2014-06" db="EMBL/GenBank/DDBJ databases">
        <title>The Genome of the Aflatoxigenic Filamentous Fungus Aspergillus nomius.</title>
        <authorList>
            <person name="Moore M.G."/>
            <person name="Shannon B.M."/>
            <person name="Brian M.M."/>
        </authorList>
    </citation>
    <scope>NUCLEOTIDE SEQUENCE [LARGE SCALE GENOMIC DNA]</scope>
    <source>
        <strain evidence="8 9">NRRL 13137</strain>
    </source>
</reference>
<feature type="signal peptide" evidence="7">
    <location>
        <begin position="1"/>
        <end position="24"/>
    </location>
</feature>
<keyword evidence="7" id="KW-0732">Signal</keyword>